<dbReference type="EMBL" id="SNRY01000792">
    <property type="protein sequence ID" value="KAA6336437.1"/>
    <property type="molecule type" value="Genomic_DNA"/>
</dbReference>
<accession>A0A5J4RR46</accession>
<sequence>MITTFPIGYYRGRIENMVGYVRCGRQVFRSINDRPFNPRTDMQMRQRTKLANILLAYRTLSSFVRESYQTRPPSLTAYNMFVKNNLRTTDVFLDKREALAKACIVAEFNVSEGTLPPIETKASGDRLLTSLRLPIGFLIDETTTLGEVSSRLAGCNASLRYGDKISILYMIQVRPSEEFGSCMPHAQLKLYEFVLEGDSRIPFYTLVDERLFRAVDGHVGTDEQVGEGAVGYVHSRKTKRCTEYSTQSLALLPGTALCRTYGSLRKSDKAAASYEKRVERGKLKGESGRELKGEKGKLGDIRYQNIMNPEYRLFGHAGRIMPYYIHAMWLKDKDSFIASLLGGCEVNTHFGKHPVAIREITEYPYSNRTTFEVEVKKPVTFALKIRKPVWNKGFYLDTEYKEEDSYIVIHKKWSGKTSFTIEWKAEVEKHELNSETYFTDGALVLALPMGHTLLRQVTFGISRDYANESRLSTPFNLCHCYYSRYGRFAV</sequence>
<gene>
    <name evidence="2" type="ORF">EZS27_015401</name>
</gene>
<feature type="domain" description="Non-reducing end beta-L-arabinofuranosidase-like GH127 middle" evidence="1">
    <location>
        <begin position="341"/>
        <end position="420"/>
    </location>
</feature>
<proteinExistence type="predicted"/>
<protein>
    <recommendedName>
        <fullName evidence="1">Non-reducing end beta-L-arabinofuranosidase-like GH127 middle domain-containing protein</fullName>
    </recommendedName>
</protein>
<comment type="caution">
    <text evidence="2">The sequence shown here is derived from an EMBL/GenBank/DDBJ whole genome shotgun (WGS) entry which is preliminary data.</text>
</comment>
<name>A0A5J4RR46_9ZZZZ</name>
<evidence type="ECO:0000313" key="2">
    <source>
        <dbReference type="EMBL" id="KAA6336437.1"/>
    </source>
</evidence>
<organism evidence="2">
    <name type="scientific">termite gut metagenome</name>
    <dbReference type="NCBI Taxonomy" id="433724"/>
    <lineage>
        <taxon>unclassified sequences</taxon>
        <taxon>metagenomes</taxon>
        <taxon>organismal metagenomes</taxon>
    </lineage>
</organism>
<dbReference type="AlphaFoldDB" id="A0A5J4RR46"/>
<evidence type="ECO:0000259" key="1">
    <source>
        <dbReference type="Pfam" id="PF20736"/>
    </source>
</evidence>
<dbReference type="Pfam" id="PF20736">
    <property type="entry name" value="Glyco_hydro127M"/>
    <property type="match status" value="1"/>
</dbReference>
<reference evidence="2" key="1">
    <citation type="submission" date="2019-03" db="EMBL/GenBank/DDBJ databases">
        <title>Single cell metagenomics reveals metabolic interactions within the superorganism composed of flagellate Streblomastix strix and complex community of Bacteroidetes bacteria on its surface.</title>
        <authorList>
            <person name="Treitli S.C."/>
            <person name="Kolisko M."/>
            <person name="Husnik F."/>
            <person name="Keeling P."/>
            <person name="Hampl V."/>
        </authorList>
    </citation>
    <scope>NUCLEOTIDE SEQUENCE</scope>
    <source>
        <strain evidence="2">STM</strain>
    </source>
</reference>
<dbReference type="InterPro" id="IPR049046">
    <property type="entry name" value="Beta-AFase-like_GH127_middle"/>
</dbReference>